<evidence type="ECO:0000313" key="2">
    <source>
        <dbReference type="Proteomes" id="UP001150581"/>
    </source>
</evidence>
<keyword evidence="2" id="KW-1185">Reference proteome</keyword>
<proteinExistence type="predicted"/>
<comment type="caution">
    <text evidence="1">The sequence shown here is derived from an EMBL/GenBank/DDBJ whole genome shotgun (WGS) entry which is preliminary data.</text>
</comment>
<accession>A0ACC1IUI6</accession>
<sequence length="1415" mass="155397">MASWLYGRSPAHLGRFIFRHAKLSLRKTNDDRWTMADESESPGLQSLSAVKSAFSIMPQLIMALGTESAAAKAISGGFKGDESTNAPCGKLETAANALVDVAHKAADGDECNPLLAVAALSMASDYREAPLADNLERAQVLQKSALRRVGRGKRVAAKSPRSPWLSDSPHILNHCDRQAAAGNQGSPIDVDTDNGLVWPMRRARWARTAQRNIDYNEDNRFNAAFDDDDSDDLEDCRPLKRIRAASSSGQNEEAASSHLLLSPRLSSSSSSSLLASPKRSACLPPKRRGRPPNSEKLRAFGPAEQTVTAGDPEDVAMQGLILRPDGDGDAVSNGDAVPNVHASSSTESPTTTASGPVVLAKATPLVRTISEPMVILASQSPVRELSGVDAAGESPALWLKANGKAKPKPKAKPRRERNAIYDLGAPSIDKLISAQNTFIRISSNNNMPTMDQMTRDDFLPLVFNRTADEPAHFITSASNTSTGDSTRRYGQGLHEYAVGEFPALVDPDLWVAQQQKKYDDLFSSSGSEGHSVKVTTSAPNITCQVLSKIGGIILCRNCLNRKADCPCMFRNTRLVTSIVVSAPGTADIPFFSMTPMFLSQKSPSDPEFDVPRAVFPSLPILEQIDQAHWRTIYCRILTAPTLLPDLQTMRLTASRNTAHNGVEYAVDTELGCSSAPCVYRKEELGMRQLCDICETTILGVYMSCSMCGQEVCTACFAAWDDSDVCQRLVQKELGPKVLTNSSKYKIRACKRINSPIRVKAHHKKSQFVRMSQLAEADVKRIGRSAQAAIDIKNDKLGGPDLFDCDGPVSAAEMAEFDEKIHRLRERARAEWAYQEWEMPPVYVNEGELSTREFSRLLRRGMPVVVRELLDKLNADIWTPQHWITSFGSERVSILDCKKDAEPVEGGDWPLRDFYRLFDGNNDVYAAHFAAFDEAEEAAAALAAVRDKDKAKVEIELEPVSEANGKARATTKSKPDLPRSTWAEHKTSLENGILKLKDWPPTQDFQQLLPRHFMHFMASLPFREYTQRDGHFNLVNRLPSGVVPPDLGPKMYCAYGSRDDGGGFGTTNLHCDMSDAVNIMAYASKSFLRANKIVVPAIWTPEESSATDNVGASPINDKAKTAAAVWNIFPSASRATLRKFITEHKAEDMFISDAIHDQAFFLTRGDRQQLFNKYGAKLGSSYVIHQNPGDAVFVPAGSPHQVCNYANAVKIAMDFVSPERVAECSALTKDFARLTSPHPRSHDNLQLAKILWYTFATKKYVPEEETPVRTPRSARKPKTSKGGAEGASASKPKPKPKPKDKDIVRAKLKPGPKKRLAVKSEHARDPDFKDGAPMTRPRGRPRSKKKPASKPDSSAGADEQVADAETRSWQSPTPAPTPEDELSLEPTPIETPSKKRRGIVDDDDDDDDDDYGNDND</sequence>
<reference evidence="1" key="1">
    <citation type="submission" date="2022-07" db="EMBL/GenBank/DDBJ databases">
        <title>Phylogenomic reconstructions and comparative analyses of Kickxellomycotina fungi.</title>
        <authorList>
            <person name="Reynolds N.K."/>
            <person name="Stajich J.E."/>
            <person name="Barry K."/>
            <person name="Grigoriev I.V."/>
            <person name="Crous P."/>
            <person name="Smith M.E."/>
        </authorList>
    </citation>
    <scope>NUCLEOTIDE SEQUENCE</scope>
    <source>
        <strain evidence="1">Benny 63K</strain>
    </source>
</reference>
<dbReference type="EMBL" id="JANBPG010000049">
    <property type="protein sequence ID" value="KAJ1901002.1"/>
    <property type="molecule type" value="Genomic_DNA"/>
</dbReference>
<evidence type="ECO:0000313" key="1">
    <source>
        <dbReference type="EMBL" id="KAJ1901002.1"/>
    </source>
</evidence>
<dbReference type="Proteomes" id="UP001150581">
    <property type="component" value="Unassembled WGS sequence"/>
</dbReference>
<protein>
    <submittedName>
        <fullName evidence="1">Lysine-specific demethylase 3B</fullName>
    </submittedName>
</protein>
<organism evidence="1 2">
    <name type="scientific">Kickxella alabastrina</name>
    <dbReference type="NCBI Taxonomy" id="61397"/>
    <lineage>
        <taxon>Eukaryota</taxon>
        <taxon>Fungi</taxon>
        <taxon>Fungi incertae sedis</taxon>
        <taxon>Zoopagomycota</taxon>
        <taxon>Kickxellomycotina</taxon>
        <taxon>Kickxellomycetes</taxon>
        <taxon>Kickxellales</taxon>
        <taxon>Kickxellaceae</taxon>
        <taxon>Kickxella</taxon>
    </lineage>
</organism>
<gene>
    <name evidence="1" type="primary">KDM3B</name>
    <name evidence="1" type="ORF">LPJ66_001080</name>
</gene>
<name>A0ACC1IUI6_9FUNG</name>